<dbReference type="InterPro" id="IPR051061">
    <property type="entry name" value="Zinc_finger_trans_reg"/>
</dbReference>
<keyword evidence="3 8" id="KW-0863">Zinc-finger</keyword>
<dbReference type="AlphaFoldDB" id="A0A3D8QI38"/>
<evidence type="ECO:0000313" key="10">
    <source>
        <dbReference type="EMBL" id="RDW61074.1"/>
    </source>
</evidence>
<keyword evidence="2" id="KW-0479">Metal-binding</keyword>
<evidence type="ECO:0000256" key="5">
    <source>
        <dbReference type="ARBA" id="ARBA00023015"/>
    </source>
</evidence>
<dbReference type="GO" id="GO:0005634">
    <property type="term" value="C:nucleus"/>
    <property type="evidence" value="ECO:0007669"/>
    <property type="project" value="UniProtKB-SubCell"/>
</dbReference>
<keyword evidence="6" id="KW-0804">Transcription</keyword>
<dbReference type="Proteomes" id="UP000256645">
    <property type="component" value="Unassembled WGS sequence"/>
</dbReference>
<accession>A0A3D8QI38</accession>
<dbReference type="GO" id="GO:0008270">
    <property type="term" value="F:zinc ion binding"/>
    <property type="evidence" value="ECO:0007669"/>
    <property type="project" value="UniProtKB-KW"/>
</dbReference>
<dbReference type="SMART" id="SM00355">
    <property type="entry name" value="ZnF_C2H2"/>
    <property type="match status" value="2"/>
</dbReference>
<keyword evidence="11" id="KW-1185">Reference proteome</keyword>
<reference evidence="10 11" key="1">
    <citation type="journal article" date="2018" name="IMA Fungus">
        <title>IMA Genome-F 9: Draft genome sequence of Annulohypoxylon stygium, Aspergillus mulundensis, Berkeleyomyces basicola (syn. Thielaviopsis basicola), Ceratocystis smalleyi, two Cercospora beticola strains, Coleophoma cylindrospora, Fusarium fracticaudum, Phialophora cf. hyalina, and Morchella septimelata.</title>
        <authorList>
            <person name="Wingfield B.D."/>
            <person name="Bills G.F."/>
            <person name="Dong Y."/>
            <person name="Huang W."/>
            <person name="Nel W.J."/>
            <person name="Swalarsk-Parry B.S."/>
            <person name="Vaghefi N."/>
            <person name="Wilken P.M."/>
            <person name="An Z."/>
            <person name="de Beer Z.W."/>
            <person name="De Vos L."/>
            <person name="Chen L."/>
            <person name="Duong T.A."/>
            <person name="Gao Y."/>
            <person name="Hammerbacher A."/>
            <person name="Kikkert J.R."/>
            <person name="Li Y."/>
            <person name="Li H."/>
            <person name="Li K."/>
            <person name="Li Q."/>
            <person name="Liu X."/>
            <person name="Ma X."/>
            <person name="Naidoo K."/>
            <person name="Pethybridge S.J."/>
            <person name="Sun J."/>
            <person name="Steenkamp E.T."/>
            <person name="van der Nest M.A."/>
            <person name="van Wyk S."/>
            <person name="Wingfield M.J."/>
            <person name="Xiong C."/>
            <person name="Yue Q."/>
            <person name="Zhang X."/>
        </authorList>
    </citation>
    <scope>NUCLEOTIDE SEQUENCE [LARGE SCALE GENOMIC DNA]</scope>
    <source>
        <strain evidence="10 11">BP6252</strain>
    </source>
</reference>
<dbReference type="STRING" id="1849047.A0A3D8QI38"/>
<keyword evidence="4" id="KW-0862">Zinc</keyword>
<comment type="subcellular location">
    <subcellularLocation>
        <location evidence="1">Nucleus</location>
    </subcellularLocation>
</comment>
<dbReference type="PROSITE" id="PS00028">
    <property type="entry name" value="ZINC_FINGER_C2H2_1"/>
    <property type="match status" value="1"/>
</dbReference>
<evidence type="ECO:0000256" key="7">
    <source>
        <dbReference type="ARBA" id="ARBA00023242"/>
    </source>
</evidence>
<evidence type="ECO:0000256" key="2">
    <source>
        <dbReference type="ARBA" id="ARBA00022723"/>
    </source>
</evidence>
<dbReference type="PROSITE" id="PS50157">
    <property type="entry name" value="ZINC_FINGER_C2H2_2"/>
    <property type="match status" value="1"/>
</dbReference>
<protein>
    <recommendedName>
        <fullName evidence="9">C2H2-type domain-containing protein</fullName>
    </recommendedName>
</protein>
<evidence type="ECO:0000256" key="6">
    <source>
        <dbReference type="ARBA" id="ARBA00023163"/>
    </source>
</evidence>
<evidence type="ECO:0000256" key="3">
    <source>
        <dbReference type="ARBA" id="ARBA00022771"/>
    </source>
</evidence>
<dbReference type="PANTHER" id="PTHR46179:SF13">
    <property type="entry name" value="C2H2-TYPE DOMAIN-CONTAINING PROTEIN"/>
    <property type="match status" value="1"/>
</dbReference>
<dbReference type="SUPFAM" id="SSF57667">
    <property type="entry name" value="beta-beta-alpha zinc fingers"/>
    <property type="match status" value="1"/>
</dbReference>
<evidence type="ECO:0000313" key="11">
    <source>
        <dbReference type="Proteomes" id="UP000256645"/>
    </source>
</evidence>
<comment type="caution">
    <text evidence="10">The sequence shown here is derived from an EMBL/GenBank/DDBJ whole genome shotgun (WGS) entry which is preliminary data.</text>
</comment>
<keyword evidence="5" id="KW-0805">Transcription regulation</keyword>
<dbReference type="InterPro" id="IPR013087">
    <property type="entry name" value="Znf_C2H2_type"/>
</dbReference>
<dbReference type="InterPro" id="IPR059095">
    <property type="entry name" value="Znf_C2H2_17_2nd"/>
</dbReference>
<dbReference type="InterPro" id="IPR036236">
    <property type="entry name" value="Znf_C2H2_sf"/>
</dbReference>
<evidence type="ECO:0000256" key="4">
    <source>
        <dbReference type="ARBA" id="ARBA00022833"/>
    </source>
</evidence>
<dbReference type="GO" id="GO:0006357">
    <property type="term" value="P:regulation of transcription by RNA polymerase II"/>
    <property type="evidence" value="ECO:0007669"/>
    <property type="project" value="TreeGrafter"/>
</dbReference>
<name>A0A3D8QI38_9HELO</name>
<evidence type="ECO:0000259" key="9">
    <source>
        <dbReference type="PROSITE" id="PS50157"/>
    </source>
</evidence>
<evidence type="ECO:0000256" key="1">
    <source>
        <dbReference type="ARBA" id="ARBA00004123"/>
    </source>
</evidence>
<feature type="domain" description="C2H2-type" evidence="9">
    <location>
        <begin position="61"/>
        <end position="90"/>
    </location>
</feature>
<dbReference type="PANTHER" id="PTHR46179">
    <property type="entry name" value="ZINC FINGER PROTEIN"/>
    <property type="match status" value="1"/>
</dbReference>
<gene>
    <name evidence="10" type="ORF">BP6252_12457</name>
</gene>
<sequence length="125" mass="14082">MSLLPTFDTLNDTSLMSIGDVLQSPGLVGSSTAAPDPNPSIDPIETLVLHTTTNTEQPTRFRCVVNGCNRDYKRKHELKRHQKYHSGVKAHRCNIPRCNRSGQNGFVRRDHLGQHMKKVHKIDVL</sequence>
<dbReference type="Pfam" id="PF26176">
    <property type="entry name" value="zf_C2H2_17_2"/>
    <property type="match status" value="1"/>
</dbReference>
<evidence type="ECO:0000256" key="8">
    <source>
        <dbReference type="PROSITE-ProRule" id="PRU00042"/>
    </source>
</evidence>
<keyword evidence="7" id="KW-0539">Nucleus</keyword>
<dbReference type="OrthoDB" id="5430869at2759"/>
<organism evidence="10 11">
    <name type="scientific">Coleophoma cylindrospora</name>
    <dbReference type="NCBI Taxonomy" id="1849047"/>
    <lineage>
        <taxon>Eukaryota</taxon>
        <taxon>Fungi</taxon>
        <taxon>Dikarya</taxon>
        <taxon>Ascomycota</taxon>
        <taxon>Pezizomycotina</taxon>
        <taxon>Leotiomycetes</taxon>
        <taxon>Helotiales</taxon>
        <taxon>Dermateaceae</taxon>
        <taxon>Coleophoma</taxon>
    </lineage>
</organism>
<dbReference type="Gene3D" id="3.30.160.60">
    <property type="entry name" value="Classic Zinc Finger"/>
    <property type="match status" value="2"/>
</dbReference>
<proteinExistence type="predicted"/>
<dbReference type="EMBL" id="PDLM01000015">
    <property type="protein sequence ID" value="RDW61074.1"/>
    <property type="molecule type" value="Genomic_DNA"/>
</dbReference>